<dbReference type="InterPro" id="IPR044669">
    <property type="entry name" value="YneE/VCCN1/2-like"/>
</dbReference>
<dbReference type="GO" id="GO:0005886">
    <property type="term" value="C:plasma membrane"/>
    <property type="evidence" value="ECO:0007669"/>
    <property type="project" value="UniProtKB-SubCell"/>
</dbReference>
<evidence type="ECO:0000256" key="1">
    <source>
        <dbReference type="ARBA" id="ARBA00004651"/>
    </source>
</evidence>
<dbReference type="Proteomes" id="UP000305398">
    <property type="component" value="Chromosome"/>
</dbReference>
<feature type="transmembrane region" description="Helical" evidence="9">
    <location>
        <begin position="20"/>
        <end position="42"/>
    </location>
</feature>
<accession>A0A5B7ZYY1</accession>
<dbReference type="PANTHER" id="PTHR33281:SF19">
    <property type="entry name" value="VOLTAGE-DEPENDENT ANION CHANNEL-FORMING PROTEIN YNEE"/>
    <property type="match status" value="1"/>
</dbReference>
<reference evidence="10 11" key="1">
    <citation type="submission" date="2019-06" db="EMBL/GenBank/DDBJ databases">
        <authorList>
            <person name="Srinivasan S."/>
        </authorList>
    </citation>
    <scope>NUCLEOTIDE SEQUENCE [LARGE SCALE GENOMIC DNA]</scope>
    <source>
        <strain evidence="10 11">17J68-5</strain>
    </source>
</reference>
<dbReference type="KEGG" id="hyj:FHG12_09955"/>
<keyword evidence="3" id="KW-1003">Cell membrane</keyword>
<keyword evidence="6" id="KW-0406">Ion transport</keyword>
<feature type="transmembrane region" description="Helical" evidence="9">
    <location>
        <begin position="54"/>
        <end position="74"/>
    </location>
</feature>
<evidence type="ECO:0000256" key="3">
    <source>
        <dbReference type="ARBA" id="ARBA00022475"/>
    </source>
</evidence>
<sequence>MIIRDKNNWLRLLFVWQGSVLPQILPRLVVLVLLSVGVVYAHGNLLSYKVPLNAAPFTLFGVTLAIFLGFYNNASYDRFWEGRKLWGALLNTTRSLARQALTMSSHSVDAQRTAYFVRLLIAFTYALKHQLRRTDAAPDLVRLLPAAVAQTVQKGTYKPMLLLLEMGRWVQQSKEAAQLDTTTQLAFDHNFNQLSDIVGGCERLAGTPIPYTYSVMLHRTVYLYCFLLPFGLVDSIGWMTPLIVAFIGYTFMALDAIVRELEAPFGLEPNDLALNTMSHMIESTLLEMIGEPVPEAPPRRSRYLLD</sequence>
<evidence type="ECO:0000256" key="9">
    <source>
        <dbReference type="SAM" id="Phobius"/>
    </source>
</evidence>
<evidence type="ECO:0000256" key="8">
    <source>
        <dbReference type="ARBA" id="ARBA00034708"/>
    </source>
</evidence>
<evidence type="ECO:0000313" key="10">
    <source>
        <dbReference type="EMBL" id="QDA60414.1"/>
    </source>
</evidence>
<comment type="similarity">
    <text evidence="8">Belongs to the anion channel-forming bestrophin (TC 1.A.46) family.</text>
</comment>
<evidence type="ECO:0000256" key="2">
    <source>
        <dbReference type="ARBA" id="ARBA00022448"/>
    </source>
</evidence>
<keyword evidence="7 9" id="KW-0472">Membrane</keyword>
<evidence type="ECO:0000256" key="6">
    <source>
        <dbReference type="ARBA" id="ARBA00023065"/>
    </source>
</evidence>
<keyword evidence="11" id="KW-1185">Reference proteome</keyword>
<keyword evidence="4 9" id="KW-0812">Transmembrane</keyword>
<comment type="subcellular location">
    <subcellularLocation>
        <location evidence="1">Cell membrane</location>
        <topology evidence="1">Multi-pass membrane protein</topology>
    </subcellularLocation>
</comment>
<gene>
    <name evidence="10" type="ORF">FHG12_09955</name>
</gene>
<keyword evidence="2" id="KW-0813">Transport</keyword>
<dbReference type="RefSeq" id="WP_139515590.1">
    <property type="nucleotide sequence ID" value="NZ_CP040896.1"/>
</dbReference>
<feature type="transmembrane region" description="Helical" evidence="9">
    <location>
        <begin position="221"/>
        <end position="249"/>
    </location>
</feature>
<evidence type="ECO:0000256" key="4">
    <source>
        <dbReference type="ARBA" id="ARBA00022692"/>
    </source>
</evidence>
<dbReference type="EMBL" id="CP040896">
    <property type="protein sequence ID" value="QDA60414.1"/>
    <property type="molecule type" value="Genomic_DNA"/>
</dbReference>
<proteinExistence type="inferred from homology"/>
<protein>
    <recommendedName>
        <fullName evidence="12">Bestrophin</fullName>
    </recommendedName>
</protein>
<evidence type="ECO:0000256" key="5">
    <source>
        <dbReference type="ARBA" id="ARBA00022989"/>
    </source>
</evidence>
<dbReference type="PANTHER" id="PTHR33281">
    <property type="entry name" value="UPF0187 PROTEIN YNEE"/>
    <property type="match status" value="1"/>
</dbReference>
<dbReference type="OrthoDB" id="445589at2"/>
<dbReference type="Pfam" id="PF25539">
    <property type="entry name" value="Bestrophin_2"/>
    <property type="match status" value="1"/>
</dbReference>
<evidence type="ECO:0000313" key="11">
    <source>
        <dbReference type="Proteomes" id="UP000305398"/>
    </source>
</evidence>
<keyword evidence="5 9" id="KW-1133">Transmembrane helix</keyword>
<dbReference type="GO" id="GO:0005254">
    <property type="term" value="F:chloride channel activity"/>
    <property type="evidence" value="ECO:0007669"/>
    <property type="project" value="InterPro"/>
</dbReference>
<evidence type="ECO:0000256" key="7">
    <source>
        <dbReference type="ARBA" id="ARBA00023136"/>
    </source>
</evidence>
<organism evidence="10 11">
    <name type="scientific">Hymenobacter jejuensis</name>
    <dbReference type="NCBI Taxonomy" id="2502781"/>
    <lineage>
        <taxon>Bacteria</taxon>
        <taxon>Pseudomonadati</taxon>
        <taxon>Bacteroidota</taxon>
        <taxon>Cytophagia</taxon>
        <taxon>Cytophagales</taxon>
        <taxon>Hymenobacteraceae</taxon>
        <taxon>Hymenobacter</taxon>
    </lineage>
</organism>
<dbReference type="AlphaFoldDB" id="A0A5B7ZYY1"/>
<name>A0A5B7ZYY1_9BACT</name>
<evidence type="ECO:0008006" key="12">
    <source>
        <dbReference type="Google" id="ProtNLM"/>
    </source>
</evidence>